<accession>A0A6L9Y7N2</accession>
<organism evidence="2 3">
    <name type="scientific">Pelistega ratti</name>
    <dbReference type="NCBI Taxonomy" id="2652177"/>
    <lineage>
        <taxon>Bacteria</taxon>
        <taxon>Pseudomonadati</taxon>
        <taxon>Pseudomonadota</taxon>
        <taxon>Betaproteobacteria</taxon>
        <taxon>Burkholderiales</taxon>
        <taxon>Alcaligenaceae</taxon>
        <taxon>Pelistega</taxon>
    </lineage>
</organism>
<dbReference type="Proteomes" id="UP000477651">
    <property type="component" value="Unassembled WGS sequence"/>
</dbReference>
<dbReference type="CDD" id="cd00093">
    <property type="entry name" value="HTH_XRE"/>
    <property type="match status" value="1"/>
</dbReference>
<evidence type="ECO:0000313" key="3">
    <source>
        <dbReference type="Proteomes" id="UP000477651"/>
    </source>
</evidence>
<dbReference type="AlphaFoldDB" id="A0A6L9Y7N2"/>
<evidence type="ECO:0000259" key="1">
    <source>
        <dbReference type="Pfam" id="PF01381"/>
    </source>
</evidence>
<comment type="caution">
    <text evidence="2">The sequence shown here is derived from an EMBL/GenBank/DDBJ whole genome shotgun (WGS) entry which is preliminary data.</text>
</comment>
<dbReference type="Pfam" id="PF01381">
    <property type="entry name" value="HTH_3"/>
    <property type="match status" value="1"/>
</dbReference>
<name>A0A6L9Y7N2_9BURK</name>
<dbReference type="GO" id="GO:0003677">
    <property type="term" value="F:DNA binding"/>
    <property type="evidence" value="ECO:0007669"/>
    <property type="project" value="InterPro"/>
</dbReference>
<proteinExistence type="predicted"/>
<dbReference type="SUPFAM" id="SSF47413">
    <property type="entry name" value="lambda repressor-like DNA-binding domains"/>
    <property type="match status" value="1"/>
</dbReference>
<dbReference type="EMBL" id="JAAGYR010000021">
    <property type="protein sequence ID" value="NEN76520.1"/>
    <property type="molecule type" value="Genomic_DNA"/>
</dbReference>
<gene>
    <name evidence="2" type="ORF">F9B74_09385</name>
</gene>
<sequence>MDRKGIKQLELAKVVGVSTAAVNKWVKGNTKN</sequence>
<dbReference type="RefSeq" id="WP_163764927.1">
    <property type="nucleotide sequence ID" value="NZ_JAAGYR010000021.1"/>
</dbReference>
<reference evidence="2 3" key="1">
    <citation type="submission" date="2020-02" db="EMBL/GenBank/DDBJ databases">
        <title>Pelistega sp. NLN82 were isolated from wild rodents of the Hainan Island.</title>
        <authorList>
            <person name="Niu N."/>
            <person name="Zhou J."/>
        </authorList>
    </citation>
    <scope>NUCLEOTIDE SEQUENCE [LARGE SCALE GENOMIC DNA]</scope>
    <source>
        <strain evidence="2 3">NLN82</strain>
    </source>
</reference>
<dbReference type="InterPro" id="IPR001387">
    <property type="entry name" value="Cro/C1-type_HTH"/>
</dbReference>
<dbReference type="Gene3D" id="1.10.260.40">
    <property type="entry name" value="lambda repressor-like DNA-binding domains"/>
    <property type="match status" value="1"/>
</dbReference>
<protein>
    <submittedName>
        <fullName evidence="2">Helix-turn-helix transcriptional regulator</fullName>
    </submittedName>
</protein>
<feature type="domain" description="HTH cro/C1-type" evidence="1">
    <location>
        <begin position="3"/>
        <end position="29"/>
    </location>
</feature>
<dbReference type="InterPro" id="IPR010982">
    <property type="entry name" value="Lambda_DNA-bd_dom_sf"/>
</dbReference>
<evidence type="ECO:0000313" key="2">
    <source>
        <dbReference type="EMBL" id="NEN76520.1"/>
    </source>
</evidence>
<keyword evidence="3" id="KW-1185">Reference proteome</keyword>